<dbReference type="CDD" id="cd03219">
    <property type="entry name" value="ABC_Mj1267_LivG_branched"/>
    <property type="match status" value="1"/>
</dbReference>
<gene>
    <name evidence="5" type="ORF">LX24_02510</name>
</gene>
<dbReference type="GO" id="GO:0016887">
    <property type="term" value="F:ATP hydrolysis activity"/>
    <property type="evidence" value="ECO:0007669"/>
    <property type="project" value="InterPro"/>
</dbReference>
<feature type="domain" description="ABC transporter" evidence="4">
    <location>
        <begin position="3"/>
        <end position="250"/>
    </location>
</feature>
<dbReference type="PANTHER" id="PTHR45772">
    <property type="entry name" value="CONSERVED COMPONENT OF ABC TRANSPORTER FOR NATURAL AMINO ACIDS-RELATED"/>
    <property type="match status" value="1"/>
</dbReference>
<dbReference type="SMART" id="SM00382">
    <property type="entry name" value="AAA"/>
    <property type="match status" value="1"/>
</dbReference>
<dbReference type="FunFam" id="3.40.50.300:FF:000421">
    <property type="entry name" value="Branched-chain amino acid ABC transporter ATP-binding protein"/>
    <property type="match status" value="1"/>
</dbReference>
<dbReference type="GO" id="GO:1903805">
    <property type="term" value="P:L-valine import across plasma membrane"/>
    <property type="evidence" value="ECO:0007669"/>
    <property type="project" value="TreeGrafter"/>
</dbReference>
<dbReference type="Pfam" id="PF12399">
    <property type="entry name" value="BCA_ABC_TP_C"/>
    <property type="match status" value="1"/>
</dbReference>
<accession>A0A5S4ZQP9</accession>
<dbReference type="Proteomes" id="UP000323166">
    <property type="component" value="Unassembled WGS sequence"/>
</dbReference>
<dbReference type="GO" id="GO:0015192">
    <property type="term" value="F:L-phenylalanine transmembrane transporter activity"/>
    <property type="evidence" value="ECO:0007669"/>
    <property type="project" value="TreeGrafter"/>
</dbReference>
<sequence length="255" mass="27068">MFLEVSGLTKSFGGITAARNVGFSISSGSIFALIGPNGAGKTTIFNLITGTLQPDQGVISLEGKQLVGLKPHQIAAAGITRTFQNLQLFGAMTVLENVVTGAYLKGRTGFAKSIFCRPGKSSEERRIKNEAMELLDEVGLADAADLPAAALPFGQQRLLEIARALASGPRLVLLDEPAAGLNSAETKVLAGYLKKLRNKGLTMMLIEHDMDTVMDVADGVLVLNFGEVIAEGTPREIQTNPEVIKAYLGEVERIA</sequence>
<dbReference type="InterPro" id="IPR032823">
    <property type="entry name" value="BCA_ABC_TP_C"/>
</dbReference>
<keyword evidence="1" id="KW-0813">Transport</keyword>
<keyword evidence="3 5" id="KW-0067">ATP-binding</keyword>
<dbReference type="GO" id="GO:0005304">
    <property type="term" value="F:L-valine transmembrane transporter activity"/>
    <property type="evidence" value="ECO:0007669"/>
    <property type="project" value="TreeGrafter"/>
</dbReference>
<dbReference type="AlphaFoldDB" id="A0A5S4ZQP9"/>
<evidence type="ECO:0000256" key="3">
    <source>
        <dbReference type="ARBA" id="ARBA00022840"/>
    </source>
</evidence>
<dbReference type="InterPro" id="IPR003439">
    <property type="entry name" value="ABC_transporter-like_ATP-bd"/>
</dbReference>
<dbReference type="GO" id="GO:0005886">
    <property type="term" value="C:plasma membrane"/>
    <property type="evidence" value="ECO:0007669"/>
    <property type="project" value="TreeGrafter"/>
</dbReference>
<dbReference type="GO" id="GO:0015188">
    <property type="term" value="F:L-isoleucine transmembrane transporter activity"/>
    <property type="evidence" value="ECO:0007669"/>
    <property type="project" value="TreeGrafter"/>
</dbReference>
<dbReference type="InterPro" id="IPR051120">
    <property type="entry name" value="ABC_AA/LPS_Transport"/>
</dbReference>
<keyword evidence="6" id="KW-1185">Reference proteome</keyword>
<name>A0A5S4ZQP9_9FIRM</name>
<proteinExistence type="predicted"/>
<dbReference type="Pfam" id="PF00005">
    <property type="entry name" value="ABC_tran"/>
    <property type="match status" value="1"/>
</dbReference>
<dbReference type="GO" id="GO:0015808">
    <property type="term" value="P:L-alanine transport"/>
    <property type="evidence" value="ECO:0007669"/>
    <property type="project" value="TreeGrafter"/>
</dbReference>
<evidence type="ECO:0000256" key="1">
    <source>
        <dbReference type="ARBA" id="ARBA00022448"/>
    </source>
</evidence>
<reference evidence="5 6" key="1">
    <citation type="submission" date="2019-07" db="EMBL/GenBank/DDBJ databases">
        <title>Genomic Encyclopedia of Type Strains, Phase I: the one thousand microbial genomes (KMG-I) project.</title>
        <authorList>
            <person name="Kyrpides N."/>
        </authorList>
    </citation>
    <scope>NUCLEOTIDE SEQUENCE [LARGE SCALE GENOMIC DNA]</scope>
    <source>
        <strain evidence="5 6">DSM 6562</strain>
    </source>
</reference>
<organism evidence="5 6">
    <name type="scientific">Desulfallas thermosapovorans DSM 6562</name>
    <dbReference type="NCBI Taxonomy" id="1121431"/>
    <lineage>
        <taxon>Bacteria</taxon>
        <taxon>Bacillati</taxon>
        <taxon>Bacillota</taxon>
        <taxon>Clostridia</taxon>
        <taxon>Eubacteriales</taxon>
        <taxon>Desulfallaceae</taxon>
        <taxon>Desulfallas</taxon>
    </lineage>
</organism>
<evidence type="ECO:0000313" key="5">
    <source>
        <dbReference type="EMBL" id="TYO93945.1"/>
    </source>
</evidence>
<dbReference type="InterPro" id="IPR027417">
    <property type="entry name" value="P-loop_NTPase"/>
</dbReference>
<dbReference type="PROSITE" id="PS50893">
    <property type="entry name" value="ABC_TRANSPORTER_2"/>
    <property type="match status" value="1"/>
</dbReference>
<dbReference type="GO" id="GO:0042941">
    <property type="term" value="P:D-alanine transmembrane transport"/>
    <property type="evidence" value="ECO:0007669"/>
    <property type="project" value="TreeGrafter"/>
</dbReference>
<evidence type="ECO:0000259" key="4">
    <source>
        <dbReference type="PROSITE" id="PS50893"/>
    </source>
</evidence>
<protein>
    <submittedName>
        <fullName evidence="5">Branched-chain amino acid transport system ATP-binding protein</fullName>
    </submittedName>
</protein>
<evidence type="ECO:0000313" key="6">
    <source>
        <dbReference type="Proteomes" id="UP000323166"/>
    </source>
</evidence>
<dbReference type="SUPFAM" id="SSF52540">
    <property type="entry name" value="P-loop containing nucleoside triphosphate hydrolases"/>
    <property type="match status" value="1"/>
</dbReference>
<dbReference type="PANTHER" id="PTHR45772:SF7">
    <property type="entry name" value="AMINO ACID ABC TRANSPORTER ATP-BINDING PROTEIN"/>
    <property type="match status" value="1"/>
</dbReference>
<evidence type="ECO:0000256" key="2">
    <source>
        <dbReference type="ARBA" id="ARBA00022741"/>
    </source>
</evidence>
<dbReference type="GO" id="GO:0005524">
    <property type="term" value="F:ATP binding"/>
    <property type="evidence" value="ECO:0007669"/>
    <property type="project" value="UniProtKB-KW"/>
</dbReference>
<dbReference type="GO" id="GO:1903806">
    <property type="term" value="P:L-isoleucine import across plasma membrane"/>
    <property type="evidence" value="ECO:0007669"/>
    <property type="project" value="TreeGrafter"/>
</dbReference>
<dbReference type="RefSeq" id="WP_166512468.1">
    <property type="nucleotide sequence ID" value="NZ_VNHM01000016.1"/>
</dbReference>
<keyword evidence="2" id="KW-0547">Nucleotide-binding</keyword>
<dbReference type="Gene3D" id="3.40.50.300">
    <property type="entry name" value="P-loop containing nucleotide triphosphate hydrolases"/>
    <property type="match status" value="1"/>
</dbReference>
<dbReference type="InterPro" id="IPR003593">
    <property type="entry name" value="AAA+_ATPase"/>
</dbReference>
<comment type="caution">
    <text evidence="5">The sequence shown here is derived from an EMBL/GenBank/DDBJ whole genome shotgun (WGS) entry which is preliminary data.</text>
</comment>
<dbReference type="EMBL" id="VNHM01000016">
    <property type="protein sequence ID" value="TYO93945.1"/>
    <property type="molecule type" value="Genomic_DNA"/>
</dbReference>